<organism evidence="1 2">
    <name type="scientific">Limnovirga soli</name>
    <dbReference type="NCBI Taxonomy" id="2656915"/>
    <lineage>
        <taxon>Bacteria</taxon>
        <taxon>Pseudomonadati</taxon>
        <taxon>Bacteroidota</taxon>
        <taxon>Chitinophagia</taxon>
        <taxon>Chitinophagales</taxon>
        <taxon>Chitinophagaceae</taxon>
        <taxon>Limnovirga</taxon>
    </lineage>
</organism>
<keyword evidence="2" id="KW-1185">Reference proteome</keyword>
<name>A0A8J8FIJ8_9BACT</name>
<gene>
    <name evidence="1" type="ORF">GD597_21235</name>
</gene>
<dbReference type="Proteomes" id="UP000598971">
    <property type="component" value="Unassembled WGS sequence"/>
</dbReference>
<accession>A0A8J8FIJ8</accession>
<evidence type="ECO:0000313" key="1">
    <source>
        <dbReference type="EMBL" id="NNV58002.1"/>
    </source>
</evidence>
<dbReference type="RefSeq" id="WP_171609957.1">
    <property type="nucleotide sequence ID" value="NZ_WHPF01000023.1"/>
</dbReference>
<proteinExistence type="predicted"/>
<dbReference type="AlphaFoldDB" id="A0A8J8FIJ8"/>
<evidence type="ECO:0000313" key="2">
    <source>
        <dbReference type="Proteomes" id="UP000598971"/>
    </source>
</evidence>
<evidence type="ECO:0008006" key="3">
    <source>
        <dbReference type="Google" id="ProtNLM"/>
    </source>
</evidence>
<reference evidence="1" key="1">
    <citation type="submission" date="2019-10" db="EMBL/GenBank/DDBJ databases">
        <title>Draft genome sequence of Panacibacter sp. KCS-6.</title>
        <authorList>
            <person name="Yim K.J."/>
        </authorList>
    </citation>
    <scope>NUCLEOTIDE SEQUENCE</scope>
    <source>
        <strain evidence="1">KCS-6</strain>
    </source>
</reference>
<comment type="caution">
    <text evidence="1">The sequence shown here is derived from an EMBL/GenBank/DDBJ whole genome shotgun (WGS) entry which is preliminary data.</text>
</comment>
<protein>
    <recommendedName>
        <fullName evidence="3">Muconolactone isomerase domain-containing protein</fullName>
    </recommendedName>
</protein>
<sequence length="96" mass="11455">MKKFQAIIHFEMDDAFMGLVPPHRTYINYLINKNIVDSYAVSMESQTVWITINAETKTEVDQYLVKSPLYKYWTYVIEELFVYDGQLFRMPSLQMN</sequence>
<dbReference type="EMBL" id="WHPF01000023">
    <property type="protein sequence ID" value="NNV58002.1"/>
    <property type="molecule type" value="Genomic_DNA"/>
</dbReference>